<dbReference type="FunFam" id="1.10.287.130:FF:000001">
    <property type="entry name" value="Two-component sensor histidine kinase"/>
    <property type="match status" value="1"/>
</dbReference>
<dbReference type="Gene3D" id="1.10.287.130">
    <property type="match status" value="1"/>
</dbReference>
<evidence type="ECO:0000256" key="14">
    <source>
        <dbReference type="SAM" id="Phobius"/>
    </source>
</evidence>
<evidence type="ECO:0000256" key="8">
    <source>
        <dbReference type="ARBA" id="ARBA00022741"/>
    </source>
</evidence>
<gene>
    <name evidence="17" type="ORF">IAB28_05535</name>
</gene>
<dbReference type="AlphaFoldDB" id="A0A9D1A3I3"/>
<protein>
    <recommendedName>
        <fullName evidence="3">histidine kinase</fullName>
        <ecNumber evidence="3">2.7.13.3</ecNumber>
    </recommendedName>
</protein>
<proteinExistence type="predicted"/>
<evidence type="ECO:0000256" key="3">
    <source>
        <dbReference type="ARBA" id="ARBA00012438"/>
    </source>
</evidence>
<keyword evidence="8" id="KW-0547">Nucleotide-binding</keyword>
<evidence type="ECO:0000259" key="15">
    <source>
        <dbReference type="PROSITE" id="PS50109"/>
    </source>
</evidence>
<keyword evidence="7 14" id="KW-0812">Transmembrane</keyword>
<dbReference type="SUPFAM" id="SSF158472">
    <property type="entry name" value="HAMP domain-like"/>
    <property type="match status" value="1"/>
</dbReference>
<feature type="domain" description="HAMP" evidence="16">
    <location>
        <begin position="175"/>
        <end position="229"/>
    </location>
</feature>
<dbReference type="Gene3D" id="6.10.340.10">
    <property type="match status" value="1"/>
</dbReference>
<dbReference type="PROSITE" id="PS50885">
    <property type="entry name" value="HAMP"/>
    <property type="match status" value="1"/>
</dbReference>
<dbReference type="GO" id="GO:0000155">
    <property type="term" value="F:phosphorelay sensor kinase activity"/>
    <property type="evidence" value="ECO:0007669"/>
    <property type="project" value="InterPro"/>
</dbReference>
<evidence type="ECO:0000256" key="9">
    <source>
        <dbReference type="ARBA" id="ARBA00022777"/>
    </source>
</evidence>
<dbReference type="PANTHER" id="PTHR45528:SF1">
    <property type="entry name" value="SENSOR HISTIDINE KINASE CPXA"/>
    <property type="match status" value="1"/>
</dbReference>
<keyword evidence="6" id="KW-0808">Transferase</keyword>
<dbReference type="InterPro" id="IPR003594">
    <property type="entry name" value="HATPase_dom"/>
</dbReference>
<name>A0A9D1A3I3_9FIRM</name>
<comment type="caution">
    <text evidence="17">The sequence shown here is derived from an EMBL/GenBank/DDBJ whole genome shotgun (WGS) entry which is preliminary data.</text>
</comment>
<dbReference type="GO" id="GO:0005886">
    <property type="term" value="C:plasma membrane"/>
    <property type="evidence" value="ECO:0007669"/>
    <property type="project" value="UniProtKB-SubCell"/>
</dbReference>
<keyword evidence="9 17" id="KW-0418">Kinase</keyword>
<dbReference type="CDD" id="cd00082">
    <property type="entry name" value="HisKA"/>
    <property type="match status" value="1"/>
</dbReference>
<reference evidence="17" key="1">
    <citation type="submission" date="2020-10" db="EMBL/GenBank/DDBJ databases">
        <authorList>
            <person name="Gilroy R."/>
        </authorList>
    </citation>
    <scope>NUCLEOTIDE SEQUENCE</scope>
    <source>
        <strain evidence="17">CHK180-2868</strain>
    </source>
</reference>
<dbReference type="InterPro" id="IPR036097">
    <property type="entry name" value="HisK_dim/P_sf"/>
</dbReference>
<dbReference type="FunFam" id="3.30.565.10:FF:000006">
    <property type="entry name" value="Sensor histidine kinase WalK"/>
    <property type="match status" value="1"/>
</dbReference>
<evidence type="ECO:0000256" key="11">
    <source>
        <dbReference type="ARBA" id="ARBA00022989"/>
    </source>
</evidence>
<feature type="transmembrane region" description="Helical" evidence="14">
    <location>
        <begin position="151"/>
        <end position="174"/>
    </location>
</feature>
<evidence type="ECO:0000256" key="2">
    <source>
        <dbReference type="ARBA" id="ARBA00004651"/>
    </source>
</evidence>
<evidence type="ECO:0000256" key="7">
    <source>
        <dbReference type="ARBA" id="ARBA00022692"/>
    </source>
</evidence>
<keyword evidence="11 14" id="KW-1133">Transmembrane helix</keyword>
<evidence type="ECO:0000256" key="1">
    <source>
        <dbReference type="ARBA" id="ARBA00000085"/>
    </source>
</evidence>
<dbReference type="Proteomes" id="UP000824250">
    <property type="component" value="Unassembled WGS sequence"/>
</dbReference>
<dbReference type="Gene3D" id="3.30.565.10">
    <property type="entry name" value="Histidine kinase-like ATPase, C-terminal domain"/>
    <property type="match status" value="1"/>
</dbReference>
<dbReference type="InterPro" id="IPR003661">
    <property type="entry name" value="HisK_dim/P_dom"/>
</dbReference>
<evidence type="ECO:0000256" key="12">
    <source>
        <dbReference type="ARBA" id="ARBA00023012"/>
    </source>
</evidence>
<dbReference type="InterPro" id="IPR003660">
    <property type="entry name" value="HAMP_dom"/>
</dbReference>
<dbReference type="Pfam" id="PF00672">
    <property type="entry name" value="HAMP"/>
    <property type="match status" value="1"/>
</dbReference>
<dbReference type="Pfam" id="PF00512">
    <property type="entry name" value="HisKA"/>
    <property type="match status" value="1"/>
</dbReference>
<dbReference type="InterPro" id="IPR050398">
    <property type="entry name" value="HssS/ArlS-like"/>
</dbReference>
<keyword evidence="13 14" id="KW-0472">Membrane</keyword>
<keyword evidence="12" id="KW-0902">Two-component regulatory system</keyword>
<dbReference type="SMART" id="SM00387">
    <property type="entry name" value="HATPase_c"/>
    <property type="match status" value="1"/>
</dbReference>
<dbReference type="SUPFAM" id="SSF47384">
    <property type="entry name" value="Homodimeric domain of signal transducing histidine kinase"/>
    <property type="match status" value="1"/>
</dbReference>
<comment type="catalytic activity">
    <reaction evidence="1">
        <text>ATP + protein L-histidine = ADP + protein N-phospho-L-histidine.</text>
        <dbReference type="EC" id="2.7.13.3"/>
    </reaction>
</comment>
<evidence type="ECO:0000313" key="18">
    <source>
        <dbReference type="Proteomes" id="UP000824250"/>
    </source>
</evidence>
<dbReference type="SUPFAM" id="SSF55874">
    <property type="entry name" value="ATPase domain of HSP90 chaperone/DNA topoisomerase II/histidine kinase"/>
    <property type="match status" value="1"/>
</dbReference>
<evidence type="ECO:0000259" key="16">
    <source>
        <dbReference type="PROSITE" id="PS50885"/>
    </source>
</evidence>
<dbReference type="InterPro" id="IPR036890">
    <property type="entry name" value="HATPase_C_sf"/>
</dbReference>
<dbReference type="SMART" id="SM00304">
    <property type="entry name" value="HAMP"/>
    <property type="match status" value="1"/>
</dbReference>
<dbReference type="SMART" id="SM00388">
    <property type="entry name" value="HisKA"/>
    <property type="match status" value="1"/>
</dbReference>
<feature type="transmembrane region" description="Helical" evidence="14">
    <location>
        <begin position="12"/>
        <end position="33"/>
    </location>
</feature>
<dbReference type="CDD" id="cd06225">
    <property type="entry name" value="HAMP"/>
    <property type="match status" value="1"/>
</dbReference>
<dbReference type="EC" id="2.7.13.3" evidence="3"/>
<dbReference type="CDD" id="cd00075">
    <property type="entry name" value="HATPase"/>
    <property type="match status" value="1"/>
</dbReference>
<keyword evidence="10" id="KW-0067">ATP-binding</keyword>
<dbReference type="PROSITE" id="PS50109">
    <property type="entry name" value="HIS_KIN"/>
    <property type="match status" value="1"/>
</dbReference>
<dbReference type="Pfam" id="PF02518">
    <property type="entry name" value="HATPase_c"/>
    <property type="match status" value="1"/>
</dbReference>
<evidence type="ECO:0000313" key="17">
    <source>
        <dbReference type="EMBL" id="HIR05412.1"/>
    </source>
</evidence>
<evidence type="ECO:0000256" key="10">
    <source>
        <dbReference type="ARBA" id="ARBA00022840"/>
    </source>
</evidence>
<dbReference type="InterPro" id="IPR005467">
    <property type="entry name" value="His_kinase_dom"/>
</dbReference>
<feature type="domain" description="Histidine kinase" evidence="15">
    <location>
        <begin position="237"/>
        <end position="450"/>
    </location>
</feature>
<dbReference type="GO" id="GO:0005524">
    <property type="term" value="F:ATP binding"/>
    <property type="evidence" value="ECO:0007669"/>
    <property type="project" value="UniProtKB-KW"/>
</dbReference>
<sequence>MRGRISIKLKMTLWVAAFMILTAGLCLGLVLMISGRVARREAVSVLTITAREQVSGVSLADGQLILDEDFSFYKNDVYFLLYNKNQALLAGQTPPGFSVSTPFENGVTRLAEGEDGNFYVFDLWIPSGWEDGTWLRGVMRAADGGQTEHQILAIFSLIMPVVILTAALGGYLIARRALRPIEQITMAAESISGGKDLSRRIGLRRGKDEVGRLAAAFDQMFERLEQSFEAEKQFASDASHELRTPTAVIVAQCSYLEKYAQQPEDYKEGVAVIHRQADKMTQLINQLLDMTRLDFGTRKLNLEEIDFSAFLTAVCEEEDTGERGISISMDIPGGIRANVDESLFSRVIHNLMENARKYGKEGGWIRVSLSCGEKTVILKVEDNGIGIDEAHLNKIWQRFYQVSTSRESGAGLGLGLSMVRQIVHLHGGEVSAESRPGEGSMFTVILPKPGA</sequence>
<dbReference type="EMBL" id="DVGC01000029">
    <property type="protein sequence ID" value="HIR05412.1"/>
    <property type="molecule type" value="Genomic_DNA"/>
</dbReference>
<evidence type="ECO:0000256" key="5">
    <source>
        <dbReference type="ARBA" id="ARBA00022553"/>
    </source>
</evidence>
<keyword evidence="5" id="KW-0597">Phosphoprotein</keyword>
<organism evidence="17 18">
    <name type="scientific">Candidatus Copromonas faecavium</name>
    <name type="common">nom. illeg.</name>
    <dbReference type="NCBI Taxonomy" id="2840740"/>
    <lineage>
        <taxon>Bacteria</taxon>
        <taxon>Bacillati</taxon>
        <taxon>Bacillota</taxon>
        <taxon>Clostridia</taxon>
        <taxon>Lachnospirales</taxon>
        <taxon>Lachnospiraceae</taxon>
        <taxon>Candidatus Copromonas (nom. illeg.)</taxon>
    </lineage>
</organism>
<dbReference type="PRINTS" id="PR00344">
    <property type="entry name" value="BCTRLSENSOR"/>
</dbReference>
<comment type="subcellular location">
    <subcellularLocation>
        <location evidence="2">Cell membrane</location>
        <topology evidence="2">Multi-pass membrane protein</topology>
    </subcellularLocation>
</comment>
<dbReference type="InterPro" id="IPR004358">
    <property type="entry name" value="Sig_transdc_His_kin-like_C"/>
</dbReference>
<keyword evidence="4" id="KW-1003">Cell membrane</keyword>
<evidence type="ECO:0000256" key="6">
    <source>
        <dbReference type="ARBA" id="ARBA00022679"/>
    </source>
</evidence>
<reference evidence="17" key="2">
    <citation type="journal article" date="2021" name="PeerJ">
        <title>Extensive microbial diversity within the chicken gut microbiome revealed by metagenomics and culture.</title>
        <authorList>
            <person name="Gilroy R."/>
            <person name="Ravi A."/>
            <person name="Getino M."/>
            <person name="Pursley I."/>
            <person name="Horton D.L."/>
            <person name="Alikhan N.F."/>
            <person name="Baker D."/>
            <person name="Gharbi K."/>
            <person name="Hall N."/>
            <person name="Watson M."/>
            <person name="Adriaenssens E.M."/>
            <person name="Foster-Nyarko E."/>
            <person name="Jarju S."/>
            <person name="Secka A."/>
            <person name="Antonio M."/>
            <person name="Oren A."/>
            <person name="Chaudhuri R.R."/>
            <person name="La Ragione R."/>
            <person name="Hildebrand F."/>
            <person name="Pallen M.J."/>
        </authorList>
    </citation>
    <scope>NUCLEOTIDE SEQUENCE</scope>
    <source>
        <strain evidence="17">CHK180-2868</strain>
    </source>
</reference>
<accession>A0A9D1A3I3</accession>
<evidence type="ECO:0000256" key="4">
    <source>
        <dbReference type="ARBA" id="ARBA00022475"/>
    </source>
</evidence>
<dbReference type="PANTHER" id="PTHR45528">
    <property type="entry name" value="SENSOR HISTIDINE KINASE CPXA"/>
    <property type="match status" value="1"/>
</dbReference>
<evidence type="ECO:0000256" key="13">
    <source>
        <dbReference type="ARBA" id="ARBA00023136"/>
    </source>
</evidence>